<feature type="transmembrane region" description="Helical" evidence="1">
    <location>
        <begin position="360"/>
        <end position="379"/>
    </location>
</feature>
<evidence type="ECO:0000313" key="3">
    <source>
        <dbReference type="EMBL" id="MBB4096750.1"/>
    </source>
</evidence>
<feature type="transmembrane region" description="Helical" evidence="1">
    <location>
        <begin position="301"/>
        <end position="323"/>
    </location>
</feature>
<keyword evidence="1" id="KW-0472">Membrane</keyword>
<keyword evidence="4" id="KW-1185">Reference proteome</keyword>
<dbReference type="RefSeq" id="WP_183993868.1">
    <property type="nucleotide sequence ID" value="NZ_JACIEH010000001.1"/>
</dbReference>
<feature type="transmembrane region" description="Helical" evidence="1">
    <location>
        <begin position="254"/>
        <end position="275"/>
    </location>
</feature>
<keyword evidence="1" id="KW-1133">Transmembrane helix</keyword>
<sequence>MEAPAAASRLASLDVVRGVAVLGILLLNILSFALPEAAYVNPRAYGGWHGADLATWAVNFVLFDGRMRGLFSFLFGASTLLVIERAEASGRSPADVHYRRMAWLLVFGLAHLFLVWHGDILAHYALIGMIAYAMRELPVSRLLVLGTMLALASAILFATIPLNIIQLQAQFPNSDTLHGFAQSFGVPSPSDIARDLTLHRGSYSGLLADRLREDGGTLFGLVVFFGPETLGYMLFGMAALRSGMLRGDWAPARYLRWLLVCWAIALPAYAVLAWWQWSSGFDMRVVAAMLPLTALVRPPMIAGWICLILLLARSGGVLTTLLAAAGRMAFTNYLATSLICTTLFYGYGLGLYGHLSRWQLYPVVFGIWAAILIWSRLWLAHFRFGPFEWLWRSLARGSFQPIRGSTLGNNASTSQ</sequence>
<feature type="transmembrane region" description="Helical" evidence="1">
    <location>
        <begin position="218"/>
        <end position="242"/>
    </location>
</feature>
<feature type="transmembrane region" description="Helical" evidence="1">
    <location>
        <begin position="142"/>
        <end position="165"/>
    </location>
</feature>
<proteinExistence type="predicted"/>
<dbReference type="PANTHER" id="PTHR30590">
    <property type="entry name" value="INNER MEMBRANE PROTEIN"/>
    <property type="match status" value="1"/>
</dbReference>
<feature type="transmembrane region" description="Helical" evidence="1">
    <location>
        <begin position="103"/>
        <end position="130"/>
    </location>
</feature>
<comment type="caution">
    <text evidence="3">The sequence shown here is derived from an EMBL/GenBank/DDBJ whole genome shotgun (WGS) entry which is preliminary data.</text>
</comment>
<name>A0A7W6JNP6_9SPHN</name>
<dbReference type="EMBL" id="JACIEH010000001">
    <property type="protein sequence ID" value="MBB4096750.1"/>
    <property type="molecule type" value="Genomic_DNA"/>
</dbReference>
<evidence type="ECO:0000256" key="1">
    <source>
        <dbReference type="SAM" id="Phobius"/>
    </source>
</evidence>
<dbReference type="Proteomes" id="UP000557392">
    <property type="component" value="Unassembled WGS sequence"/>
</dbReference>
<keyword evidence="1" id="KW-0812">Transmembrane</keyword>
<dbReference type="PANTHER" id="PTHR30590:SF2">
    <property type="entry name" value="INNER MEMBRANE PROTEIN"/>
    <property type="match status" value="1"/>
</dbReference>
<feature type="transmembrane region" description="Helical" evidence="1">
    <location>
        <begin position="330"/>
        <end position="348"/>
    </location>
</feature>
<dbReference type="AlphaFoldDB" id="A0A7W6JNP6"/>
<feature type="transmembrane region" description="Helical" evidence="1">
    <location>
        <begin position="15"/>
        <end position="34"/>
    </location>
</feature>
<protein>
    <recommendedName>
        <fullName evidence="2">DUF418 domain-containing protein</fullName>
    </recommendedName>
</protein>
<feature type="domain" description="DUF418" evidence="2">
    <location>
        <begin position="240"/>
        <end position="397"/>
    </location>
</feature>
<dbReference type="InterPro" id="IPR052529">
    <property type="entry name" value="Bact_Transport_Assoc"/>
</dbReference>
<evidence type="ECO:0000313" key="4">
    <source>
        <dbReference type="Proteomes" id="UP000557392"/>
    </source>
</evidence>
<gene>
    <name evidence="3" type="ORF">GGR46_000283</name>
</gene>
<dbReference type="InterPro" id="IPR007349">
    <property type="entry name" value="DUF418"/>
</dbReference>
<evidence type="ECO:0000259" key="2">
    <source>
        <dbReference type="Pfam" id="PF04235"/>
    </source>
</evidence>
<reference evidence="3 4" key="1">
    <citation type="submission" date="2020-08" db="EMBL/GenBank/DDBJ databases">
        <title>Genomic Encyclopedia of Type Strains, Phase IV (KMG-IV): sequencing the most valuable type-strain genomes for metagenomic binning, comparative biology and taxonomic classification.</title>
        <authorList>
            <person name="Goeker M."/>
        </authorList>
    </citation>
    <scope>NUCLEOTIDE SEQUENCE [LARGE SCALE GENOMIC DNA]</scope>
    <source>
        <strain evidence="3 4">DSM 101806</strain>
    </source>
</reference>
<organism evidence="3 4">
    <name type="scientific">Sphingomonas kyeonggiensis</name>
    <dbReference type="NCBI Taxonomy" id="1268553"/>
    <lineage>
        <taxon>Bacteria</taxon>
        <taxon>Pseudomonadati</taxon>
        <taxon>Pseudomonadota</taxon>
        <taxon>Alphaproteobacteria</taxon>
        <taxon>Sphingomonadales</taxon>
        <taxon>Sphingomonadaceae</taxon>
        <taxon>Sphingomonas</taxon>
    </lineage>
</organism>
<feature type="transmembrane region" description="Helical" evidence="1">
    <location>
        <begin position="67"/>
        <end position="83"/>
    </location>
</feature>
<dbReference type="Pfam" id="PF04235">
    <property type="entry name" value="DUF418"/>
    <property type="match status" value="1"/>
</dbReference>
<accession>A0A7W6JNP6</accession>